<feature type="chain" id="PRO_5001605542" evidence="1">
    <location>
        <begin position="25"/>
        <end position="601"/>
    </location>
</feature>
<feature type="signal peptide" evidence="1">
    <location>
        <begin position="1"/>
        <end position="24"/>
    </location>
</feature>
<evidence type="ECO:0000313" key="2">
    <source>
        <dbReference type="EMBL" id="JAC65139.1"/>
    </source>
</evidence>
<sequence length="601" mass="69245">MSSKGANTLAVFLLLACLPIRCSGLLSWLFPSQSNFLRSFYQYQDPEGELLAGDSIKRQSQLVLNANGKPPPDFTCYDADVPDNPRTQSILITLESFCPSTYDTDAEAYCNHPERLGTDECRAADLPIHDDRAQDTTEAGRGLYKAAYTGFMRRLAPQMAKRGWTNYTWATYNSTEFWLKAADADIIVVSIQNFRFIRRIQPNKRYILVQTNDCASLSFAFGCDLDDPRILGVLQHTALNPISENNGRAYLKRRHFAWLKPDLPETEYEYHVPPFSDSALSKVHVAIPQIYRWRYPLDCGGHGSFVRLIPAFEDQISDWLKPFHERTYDVVFMGAITDRGSRDSGGVNAHRWAAVHAIQDMKRKHPHLNIFLPKEKLSDNYSYLKFLTIMRDTKFFISPYGLGEFSGKDYESILSGAILVKPLAERIESYPNIYSSSMTIRTELQFDDLEEKVMPYLTKCSNETDPEGCIRRKQEIEEFSKLNLIKLRRFMDLRNMADDWDRLLFSLASKKIEMKCGECLKPQKWMYTNEGVLLPREDVLLKAKMLDKQVSENFDDLYDREKMKWKSPDRADLQEAANYLAKGDEETSEQDDYQIILEDAK</sequence>
<evidence type="ECO:0000256" key="1">
    <source>
        <dbReference type="SAM" id="SignalP"/>
    </source>
</evidence>
<protein>
    <submittedName>
        <fullName evidence="2">Uncharacterized protein</fullName>
    </submittedName>
</protein>
<reference evidence="2" key="1">
    <citation type="submission" date="2014-05" db="EMBL/GenBank/DDBJ databases">
        <title>The transcriptome of the halophilic microalga Tetraselmis sp. GSL018 isolated from the Great Salt Lake, Utah.</title>
        <authorList>
            <person name="Jinkerson R.E."/>
            <person name="D'Adamo S."/>
            <person name="Posewitz M.C."/>
        </authorList>
    </citation>
    <scope>NUCLEOTIDE SEQUENCE</scope>
    <source>
        <strain evidence="2">GSL018</strain>
    </source>
</reference>
<keyword evidence="1" id="KW-0732">Signal</keyword>
<dbReference type="PROSITE" id="PS51257">
    <property type="entry name" value="PROKAR_LIPOPROTEIN"/>
    <property type="match status" value="1"/>
</dbReference>
<dbReference type="EMBL" id="GBEZ01021624">
    <property type="protein sequence ID" value="JAC65139.1"/>
    <property type="molecule type" value="Transcribed_RNA"/>
</dbReference>
<dbReference type="AlphaFoldDB" id="A0A061R350"/>
<organism evidence="2">
    <name type="scientific">Tetraselmis sp. GSL018</name>
    <dbReference type="NCBI Taxonomy" id="582737"/>
    <lineage>
        <taxon>Eukaryota</taxon>
        <taxon>Viridiplantae</taxon>
        <taxon>Chlorophyta</taxon>
        <taxon>core chlorophytes</taxon>
        <taxon>Chlorodendrophyceae</taxon>
        <taxon>Chlorodendrales</taxon>
        <taxon>Chlorodendraceae</taxon>
        <taxon>Tetraselmis</taxon>
    </lineage>
</organism>
<proteinExistence type="predicted"/>
<name>A0A061R350_9CHLO</name>
<gene>
    <name evidence="2" type="ORF">TSPGSL018_16722</name>
</gene>
<accession>A0A061R350</accession>